<reference evidence="1 3" key="1">
    <citation type="submission" date="2024-01" db="EMBL/GenBank/DDBJ databases">
        <title>The genomes of 5 underutilized Papilionoideae crops provide insights into root nodulation and disease resistanc.</title>
        <authorList>
            <person name="Jiang F."/>
        </authorList>
    </citation>
    <scope>NUCLEOTIDE SEQUENCE [LARGE SCALE GENOMIC DNA]</scope>
    <source>
        <strain evidence="1">DUOXIRENSHENG_FW03</strain>
        <tissue evidence="1">Leaves</tissue>
    </source>
</reference>
<dbReference type="EMBL" id="JAYMYS010000040">
    <property type="protein sequence ID" value="KAK7375918.1"/>
    <property type="molecule type" value="Genomic_DNA"/>
</dbReference>
<dbReference type="AlphaFoldDB" id="A0AAN9RR70"/>
<evidence type="ECO:0000313" key="3">
    <source>
        <dbReference type="Proteomes" id="UP001386955"/>
    </source>
</evidence>
<dbReference type="EMBL" id="JAYMYS010000005">
    <property type="protein sequence ID" value="KAK7392694.1"/>
    <property type="molecule type" value="Genomic_DNA"/>
</dbReference>
<name>A0AAN9RR70_PSOTE</name>
<accession>A0AAN9RR70</accession>
<sequence length="240" mass="26339">MTLSNRSRFADDVVKESTPLCTRIGSLYGWTEGLSQTRFNSFFAGIPGSSSREEKRKRLLSSYSFSLPCGGLSGVYGGSDQSREEVFSDLPLRKVSSRQRNLPGLSCVSVTNGPFIDGRTTGIEPARGGFTIHCLDPLGYIRPYPRTGAGRAIERYRSLSGSISISKKEPTLKGRNQRKVLTLSPTLFSDDAPWAKGATILFLSFRSGQVACLPSHPLEKLVARKKRRGREAVYEASLPL</sequence>
<dbReference type="Proteomes" id="UP001386955">
    <property type="component" value="Unassembled WGS sequence"/>
</dbReference>
<comment type="caution">
    <text evidence="1">The sequence shown here is derived from an EMBL/GenBank/DDBJ whole genome shotgun (WGS) entry which is preliminary data.</text>
</comment>
<organism evidence="1 3">
    <name type="scientific">Psophocarpus tetragonolobus</name>
    <name type="common">Winged bean</name>
    <name type="synonym">Dolichos tetragonolobus</name>
    <dbReference type="NCBI Taxonomy" id="3891"/>
    <lineage>
        <taxon>Eukaryota</taxon>
        <taxon>Viridiplantae</taxon>
        <taxon>Streptophyta</taxon>
        <taxon>Embryophyta</taxon>
        <taxon>Tracheophyta</taxon>
        <taxon>Spermatophyta</taxon>
        <taxon>Magnoliopsida</taxon>
        <taxon>eudicotyledons</taxon>
        <taxon>Gunneridae</taxon>
        <taxon>Pentapetalae</taxon>
        <taxon>rosids</taxon>
        <taxon>fabids</taxon>
        <taxon>Fabales</taxon>
        <taxon>Fabaceae</taxon>
        <taxon>Papilionoideae</taxon>
        <taxon>50 kb inversion clade</taxon>
        <taxon>NPAAA clade</taxon>
        <taxon>indigoferoid/millettioid clade</taxon>
        <taxon>Phaseoleae</taxon>
        <taxon>Psophocarpus</taxon>
    </lineage>
</organism>
<evidence type="ECO:0000313" key="1">
    <source>
        <dbReference type="EMBL" id="KAK7375918.1"/>
    </source>
</evidence>
<evidence type="ECO:0000313" key="2">
    <source>
        <dbReference type="EMBL" id="KAK7392694.1"/>
    </source>
</evidence>
<gene>
    <name evidence="2" type="ORF">VNO78_21138</name>
    <name evidence="1" type="ORF">VNO78_35233</name>
</gene>
<keyword evidence="3" id="KW-1185">Reference proteome</keyword>
<proteinExistence type="predicted"/>
<protein>
    <submittedName>
        <fullName evidence="1">Uncharacterized protein</fullName>
    </submittedName>
</protein>